<feature type="compositionally biased region" description="Polar residues" evidence="1">
    <location>
        <begin position="98"/>
        <end position="113"/>
    </location>
</feature>
<feature type="region of interest" description="Disordered" evidence="1">
    <location>
        <begin position="89"/>
        <end position="113"/>
    </location>
</feature>
<name>A0A6G1R2A5_9GRUI</name>
<organism evidence="2">
    <name type="scientific">Hypotaenidia okinawae</name>
    <dbReference type="NCBI Taxonomy" id="2861861"/>
    <lineage>
        <taxon>Eukaryota</taxon>
        <taxon>Metazoa</taxon>
        <taxon>Chordata</taxon>
        <taxon>Craniata</taxon>
        <taxon>Vertebrata</taxon>
        <taxon>Euteleostomi</taxon>
        <taxon>Archelosauria</taxon>
        <taxon>Archosauria</taxon>
        <taxon>Dinosauria</taxon>
        <taxon>Saurischia</taxon>
        <taxon>Theropoda</taxon>
        <taxon>Coelurosauria</taxon>
        <taxon>Aves</taxon>
        <taxon>Neognathae</taxon>
        <taxon>Neoaves</taxon>
        <taxon>Gruiformes</taxon>
        <taxon>Rallidae</taxon>
        <taxon>Hypotaenidia</taxon>
    </lineage>
</organism>
<dbReference type="AlphaFoldDB" id="A0A6G1R2A5"/>
<evidence type="ECO:0000313" key="2">
    <source>
        <dbReference type="EMBL" id="LAC32996.1"/>
    </source>
</evidence>
<dbReference type="EMBL" id="ICPP01000352">
    <property type="protein sequence ID" value="LAC32996.1"/>
    <property type="molecule type" value="Transcribed_RNA"/>
</dbReference>
<accession>A0A6G1R2A5</accession>
<protein>
    <submittedName>
        <fullName evidence="2">Gypsy retrotransposon integrase 1</fullName>
    </submittedName>
</protein>
<reference evidence="2" key="1">
    <citation type="submission" date="2020-03" db="EMBL/GenBank/DDBJ databases">
        <title>Okinawa Rail whole genome shotgun sequence.</title>
        <authorList>
            <person name="Nakajima N."/>
            <person name="Onuma M."/>
            <person name="Endoh D."/>
        </authorList>
    </citation>
    <scope>NUCLEOTIDE SEQUENCE</scope>
</reference>
<sequence>MSHLKPYVRGSSEKDNHYLLQGAAVVDHDYIGLSERSNNPNQQDSVPEGEVNTYTRDVMSAVQIPPAACEDQESGNGKHQSELTEDHCIESNNKRPKQWTSPCWTLQTKIEDT</sequence>
<evidence type="ECO:0000256" key="1">
    <source>
        <dbReference type="SAM" id="MobiDB-lite"/>
    </source>
</evidence>
<proteinExistence type="predicted"/>
<reference evidence="2" key="2">
    <citation type="submission" date="2020-03" db="EMBL/GenBank/DDBJ databases">
        <authorList>
            <consortium name="Environmental Genome Science Research Promotion Project"/>
            <person name="Nakajima N."/>
            <person name="Onuma M."/>
            <person name="Endoh D."/>
        </authorList>
    </citation>
    <scope>NUCLEOTIDE SEQUENCE</scope>
</reference>